<dbReference type="GO" id="GO:0003677">
    <property type="term" value="F:DNA binding"/>
    <property type="evidence" value="ECO:0007669"/>
    <property type="project" value="UniProtKB-KW"/>
</dbReference>
<dbReference type="SUPFAM" id="SSF53850">
    <property type="entry name" value="Periplasmic binding protein-like II"/>
    <property type="match status" value="1"/>
</dbReference>
<proteinExistence type="inferred from homology"/>
<evidence type="ECO:0000256" key="2">
    <source>
        <dbReference type="ARBA" id="ARBA00023015"/>
    </source>
</evidence>
<dbReference type="Gene3D" id="1.10.10.10">
    <property type="entry name" value="Winged helix-like DNA-binding domain superfamily/Winged helix DNA-binding domain"/>
    <property type="match status" value="1"/>
</dbReference>
<dbReference type="PANTHER" id="PTHR30118">
    <property type="entry name" value="HTH-TYPE TRANSCRIPTIONAL REGULATOR LEUO-RELATED"/>
    <property type="match status" value="1"/>
</dbReference>
<comment type="similarity">
    <text evidence="1">Belongs to the LysR transcriptional regulatory family.</text>
</comment>
<dbReference type="SUPFAM" id="SSF46785">
    <property type="entry name" value="Winged helix' DNA-binding domain"/>
    <property type="match status" value="1"/>
</dbReference>
<dbReference type="InterPro" id="IPR000847">
    <property type="entry name" value="LysR_HTH_N"/>
</dbReference>
<keyword evidence="2" id="KW-0805">Transcription regulation</keyword>
<dbReference type="GO" id="GO:0003700">
    <property type="term" value="F:DNA-binding transcription factor activity"/>
    <property type="evidence" value="ECO:0007669"/>
    <property type="project" value="InterPro"/>
</dbReference>
<dbReference type="Pfam" id="PF00126">
    <property type="entry name" value="HTH_1"/>
    <property type="match status" value="1"/>
</dbReference>
<dbReference type="CDD" id="cd08459">
    <property type="entry name" value="PBP2_DntR_NahR_LinR_like"/>
    <property type="match status" value="1"/>
</dbReference>
<dbReference type="Pfam" id="PF03466">
    <property type="entry name" value="LysR_substrate"/>
    <property type="match status" value="1"/>
</dbReference>
<dbReference type="PANTHER" id="PTHR30118:SF15">
    <property type="entry name" value="TRANSCRIPTIONAL REGULATORY PROTEIN"/>
    <property type="match status" value="1"/>
</dbReference>
<sequence length="304" mass="33595">MLSKRLDLNLLGVFQAIYQTRNVTLAARHHNITQPAMSNALARLREVFADPLFVPGPYGMRPTPYAQQLAAPIERALREVEQALAMSKGFDPASSDREFRMHLTDFAQVAFLPALLERLRAQAPRVAIRVEALAEEAIRPALDEGRLDFAFGRMSKAAGHGVGRHALFKDRYAVLMRAGHPLAGQALSRKDFVASEQVLVCTSGHQAVEDMLVKMGARIALRLPSFLVVSRIVETSDLMVIIPARLAEQYAATGLFRMAVLPVAMPAFDVSLFWSESRSADPAHAWMRELLQQLFGQRDVAAPA</sequence>
<evidence type="ECO:0000259" key="5">
    <source>
        <dbReference type="PROSITE" id="PS50931"/>
    </source>
</evidence>
<dbReference type="EMBL" id="LN899821">
    <property type="protein sequence ID" value="CUV18876.1"/>
    <property type="molecule type" value="Genomic_DNA"/>
</dbReference>
<dbReference type="InterPro" id="IPR050389">
    <property type="entry name" value="LysR-type_TF"/>
</dbReference>
<evidence type="ECO:0000256" key="4">
    <source>
        <dbReference type="ARBA" id="ARBA00023163"/>
    </source>
</evidence>
<protein>
    <submittedName>
        <fullName evidence="6">Transcription regulator protein</fullName>
    </submittedName>
</protein>
<reference evidence="6" key="1">
    <citation type="submission" date="2015-10" db="EMBL/GenBank/DDBJ databases">
        <authorList>
            <person name="Gilbert D.G."/>
        </authorList>
    </citation>
    <scope>NUCLEOTIDE SEQUENCE</scope>
    <source>
        <strain evidence="6">Phyl III-seqv23</strain>
    </source>
</reference>
<dbReference type="AlphaFoldDB" id="A0A0S4U9K2"/>
<evidence type="ECO:0000313" key="6">
    <source>
        <dbReference type="EMBL" id="CUV18876.1"/>
    </source>
</evidence>
<keyword evidence="4" id="KW-0804">Transcription</keyword>
<gene>
    <name evidence="6" type="ORF">PSS4_v1_810004</name>
    <name evidence="7" type="ORF">RUN1985_v1_500018</name>
</gene>
<dbReference type="Gene3D" id="3.40.190.10">
    <property type="entry name" value="Periplasmic binding protein-like II"/>
    <property type="match status" value="2"/>
</dbReference>
<keyword evidence="3" id="KW-0238">DNA-binding</keyword>
<feature type="domain" description="HTH lysR-type" evidence="5">
    <location>
        <begin position="6"/>
        <end position="63"/>
    </location>
</feature>
<evidence type="ECO:0000313" key="7">
    <source>
        <dbReference type="EMBL" id="CUV29739.1"/>
    </source>
</evidence>
<dbReference type="InterPro" id="IPR005119">
    <property type="entry name" value="LysR_subst-bd"/>
</dbReference>
<accession>A0A0S4U9K2</accession>
<evidence type="ECO:0000256" key="1">
    <source>
        <dbReference type="ARBA" id="ARBA00009437"/>
    </source>
</evidence>
<dbReference type="EMBL" id="LN899824">
    <property type="protein sequence ID" value="CUV29739.1"/>
    <property type="molecule type" value="Genomic_DNA"/>
</dbReference>
<evidence type="ECO:0000256" key="3">
    <source>
        <dbReference type="ARBA" id="ARBA00023125"/>
    </source>
</evidence>
<dbReference type="InterPro" id="IPR036388">
    <property type="entry name" value="WH-like_DNA-bd_sf"/>
</dbReference>
<organism evidence="6">
    <name type="scientific">Ralstonia solanacearum</name>
    <name type="common">Pseudomonas solanacearum</name>
    <dbReference type="NCBI Taxonomy" id="305"/>
    <lineage>
        <taxon>Bacteria</taxon>
        <taxon>Pseudomonadati</taxon>
        <taxon>Pseudomonadota</taxon>
        <taxon>Betaproteobacteria</taxon>
        <taxon>Burkholderiales</taxon>
        <taxon>Burkholderiaceae</taxon>
        <taxon>Ralstonia</taxon>
        <taxon>Ralstonia solanacearum species complex</taxon>
    </lineage>
</organism>
<name>A0A0S4U9K2_RALSL</name>
<dbReference type="PROSITE" id="PS50931">
    <property type="entry name" value="HTH_LYSR"/>
    <property type="match status" value="1"/>
</dbReference>
<dbReference type="InterPro" id="IPR036390">
    <property type="entry name" value="WH_DNA-bd_sf"/>
</dbReference>